<keyword evidence="3" id="KW-1185">Reference proteome</keyword>
<feature type="region of interest" description="Disordered" evidence="1">
    <location>
        <begin position="1"/>
        <end position="27"/>
    </location>
</feature>
<dbReference type="RefSeq" id="XP_007374595.1">
    <property type="nucleotide sequence ID" value="XM_007374533.1"/>
</dbReference>
<proteinExistence type="predicted"/>
<sequence length="305" mass="35250">MDLSYSHEEFHHDPIEYNEEPNKSNGEVDALSKSEWDYLSFAQQLQDLPHNNIDISPSISNHTVQTVHSLRPSFSSTEYETDNTEFLGNLVDKPVTDDYNFNQDIDASFRFLDNVMDGEQMMTTPLFMSDETHETPDFLQLQNELNYEYNNNSKFLTAAPAHPTDEFVTVPIYEWPNDESSSCPVNLLNNIRIKLSNLEPKTISDAVRKTIREEFLIQDVFLGDPNMQHSHSQAHASPQRSIRKRSDQDVEWTPLSVYKAYTNIKSPTNGKEAYNHLVPYSSCIGTLNYRPKDHAAWKRSPNRRR</sequence>
<gene>
    <name evidence="2" type="ORF">SPAPADRAFT_66086</name>
</gene>
<evidence type="ECO:0000313" key="2">
    <source>
        <dbReference type="EMBL" id="EGW33080.1"/>
    </source>
</evidence>
<organism evidence="3">
    <name type="scientific">Spathaspora passalidarum (strain NRRL Y-27907 / 11-Y1)</name>
    <dbReference type="NCBI Taxonomy" id="619300"/>
    <lineage>
        <taxon>Eukaryota</taxon>
        <taxon>Fungi</taxon>
        <taxon>Dikarya</taxon>
        <taxon>Ascomycota</taxon>
        <taxon>Saccharomycotina</taxon>
        <taxon>Pichiomycetes</taxon>
        <taxon>Debaryomycetaceae</taxon>
        <taxon>Spathaspora</taxon>
    </lineage>
</organism>
<evidence type="ECO:0000313" key="3">
    <source>
        <dbReference type="Proteomes" id="UP000000709"/>
    </source>
</evidence>
<feature type="compositionally biased region" description="Polar residues" evidence="1">
    <location>
        <begin position="227"/>
        <end position="240"/>
    </location>
</feature>
<dbReference type="GeneID" id="18875081"/>
<dbReference type="HOGENOM" id="CLU_912661_0_0_1"/>
<evidence type="ECO:0000256" key="1">
    <source>
        <dbReference type="SAM" id="MobiDB-lite"/>
    </source>
</evidence>
<feature type="compositionally biased region" description="Basic and acidic residues" evidence="1">
    <location>
        <begin position="1"/>
        <end position="15"/>
    </location>
</feature>
<dbReference type="Proteomes" id="UP000000709">
    <property type="component" value="Unassembled WGS sequence"/>
</dbReference>
<dbReference type="OrthoDB" id="4096135at2759"/>
<protein>
    <submittedName>
        <fullName evidence="2">Uncharacterized protein</fullName>
    </submittedName>
</protein>
<dbReference type="EMBL" id="GL996501">
    <property type="protein sequence ID" value="EGW33080.1"/>
    <property type="molecule type" value="Genomic_DNA"/>
</dbReference>
<dbReference type="AlphaFoldDB" id="G3AL37"/>
<dbReference type="KEGG" id="spaa:SPAPADRAFT_66086"/>
<reference evidence="2 3" key="1">
    <citation type="journal article" date="2011" name="Proc. Natl. Acad. Sci. U.S.A.">
        <title>Comparative genomics of xylose-fermenting fungi for enhanced biofuel production.</title>
        <authorList>
            <person name="Wohlbach D.J."/>
            <person name="Kuo A."/>
            <person name="Sato T.K."/>
            <person name="Potts K.M."/>
            <person name="Salamov A.A."/>
            <person name="LaButti K.M."/>
            <person name="Sun H."/>
            <person name="Clum A."/>
            <person name="Pangilinan J.L."/>
            <person name="Lindquist E.A."/>
            <person name="Lucas S."/>
            <person name="Lapidus A."/>
            <person name="Jin M."/>
            <person name="Gunawan C."/>
            <person name="Balan V."/>
            <person name="Dale B.E."/>
            <person name="Jeffries T.W."/>
            <person name="Zinkel R."/>
            <person name="Barry K.W."/>
            <person name="Grigoriev I.V."/>
            <person name="Gasch A.P."/>
        </authorList>
    </citation>
    <scope>NUCLEOTIDE SEQUENCE [LARGE SCALE GENOMIC DNA]</scope>
    <source>
        <strain evidence="3">NRRL Y-27907 / 11-Y1</strain>
    </source>
</reference>
<dbReference type="InParanoid" id="G3AL37"/>
<accession>G3AL37</accession>
<dbReference type="STRING" id="619300.G3AL37"/>
<name>G3AL37_SPAPN</name>
<feature type="region of interest" description="Disordered" evidence="1">
    <location>
        <begin position="227"/>
        <end position="248"/>
    </location>
</feature>
<dbReference type="eggNOG" id="ENOG502RQED">
    <property type="taxonomic scope" value="Eukaryota"/>
</dbReference>